<dbReference type="SMART" id="SM00382">
    <property type="entry name" value="AAA"/>
    <property type="match status" value="1"/>
</dbReference>
<dbReference type="CDD" id="cd00267">
    <property type="entry name" value="ABC_ATPase"/>
    <property type="match status" value="1"/>
</dbReference>
<keyword evidence="2" id="KW-0547">Nucleotide-binding</keyword>
<dbReference type="SUPFAM" id="SSF52540">
    <property type="entry name" value="P-loop containing nucleoside triphosphate hydrolases"/>
    <property type="match status" value="1"/>
</dbReference>
<dbReference type="Gene3D" id="3.40.50.300">
    <property type="entry name" value="P-loop containing nucleotide triphosphate hydrolases"/>
    <property type="match status" value="1"/>
</dbReference>
<keyword evidence="1" id="KW-1003">Cell membrane</keyword>
<protein>
    <submittedName>
        <fullName evidence="5">ATP-binding cassette domain-containing protein</fullName>
    </submittedName>
</protein>
<proteinExistence type="predicted"/>
<keyword evidence="3 5" id="KW-0067">ATP-binding</keyword>
<evidence type="ECO:0000259" key="4">
    <source>
        <dbReference type="PROSITE" id="PS50893"/>
    </source>
</evidence>
<comment type="caution">
    <text evidence="5">The sequence shown here is derived from an EMBL/GenBank/DDBJ whole genome shotgun (WGS) entry which is preliminary data.</text>
</comment>
<dbReference type="EMBL" id="BAABGJ010000002">
    <property type="protein sequence ID" value="GAA4330478.1"/>
    <property type="molecule type" value="Genomic_DNA"/>
</dbReference>
<evidence type="ECO:0000313" key="6">
    <source>
        <dbReference type="Proteomes" id="UP001500975"/>
    </source>
</evidence>
<dbReference type="Pfam" id="PF00005">
    <property type="entry name" value="ABC_tran"/>
    <property type="match status" value="1"/>
</dbReference>
<dbReference type="RefSeq" id="WP_345535567.1">
    <property type="nucleotide sequence ID" value="NZ_BAABGJ010000002.1"/>
</dbReference>
<dbReference type="InterPro" id="IPR003439">
    <property type="entry name" value="ABC_transporter-like_ATP-bd"/>
</dbReference>
<dbReference type="GO" id="GO:0005524">
    <property type="term" value="F:ATP binding"/>
    <property type="evidence" value="ECO:0007669"/>
    <property type="project" value="UniProtKB-KW"/>
</dbReference>
<dbReference type="Proteomes" id="UP001500975">
    <property type="component" value="Unassembled WGS sequence"/>
</dbReference>
<dbReference type="InterPro" id="IPR027417">
    <property type="entry name" value="P-loop_NTPase"/>
</dbReference>
<keyword evidence="1" id="KW-0472">Membrane</keyword>
<sequence length="213" mass="22942">MPDAAGAETPGLPSPRLQVRALRSSFGGPFELALGRGECVCIVGRSGSGKSVLLRLIADLDPGTGEVSLDGTPREHWSAPAWRRRVVYQPAEPAWWAPRAGDHFQGGDAVLVQASMQRLGLVPALLDAEVDRLSTGERLRLALVRSLAIGPRVLLLDEPTAALDEASVASVETLLRERLAQGLSLLIVTHAQEQARRMGARVFEMVSGRLYPR</sequence>
<dbReference type="PROSITE" id="PS50893">
    <property type="entry name" value="ABC_TRANSPORTER_2"/>
    <property type="match status" value="1"/>
</dbReference>
<accession>A0ABP8GWE8</accession>
<keyword evidence="6" id="KW-1185">Reference proteome</keyword>
<name>A0ABP8GWE8_9BURK</name>
<evidence type="ECO:0000256" key="3">
    <source>
        <dbReference type="ARBA" id="ARBA00022840"/>
    </source>
</evidence>
<evidence type="ECO:0000256" key="2">
    <source>
        <dbReference type="ARBA" id="ARBA00022741"/>
    </source>
</evidence>
<evidence type="ECO:0000313" key="5">
    <source>
        <dbReference type="EMBL" id="GAA4330478.1"/>
    </source>
</evidence>
<reference evidence="6" key="1">
    <citation type="journal article" date="2019" name="Int. J. Syst. Evol. Microbiol.">
        <title>The Global Catalogue of Microorganisms (GCM) 10K type strain sequencing project: providing services to taxonomists for standard genome sequencing and annotation.</title>
        <authorList>
            <consortium name="The Broad Institute Genomics Platform"/>
            <consortium name="The Broad Institute Genome Sequencing Center for Infectious Disease"/>
            <person name="Wu L."/>
            <person name="Ma J."/>
        </authorList>
    </citation>
    <scope>NUCLEOTIDE SEQUENCE [LARGE SCALE GENOMIC DNA]</scope>
    <source>
        <strain evidence="6">JCM 17804</strain>
    </source>
</reference>
<evidence type="ECO:0000256" key="1">
    <source>
        <dbReference type="ARBA" id="ARBA00022475"/>
    </source>
</evidence>
<gene>
    <name evidence="5" type="ORF">GCM10023165_04230</name>
</gene>
<feature type="domain" description="ABC transporter" evidence="4">
    <location>
        <begin position="12"/>
        <end position="213"/>
    </location>
</feature>
<dbReference type="InterPro" id="IPR003593">
    <property type="entry name" value="AAA+_ATPase"/>
</dbReference>
<dbReference type="PANTHER" id="PTHR43119:SF1">
    <property type="entry name" value="ABC TRANSPORTER DOMAIN-CONTAINING PROTEIN"/>
    <property type="match status" value="1"/>
</dbReference>
<organism evidence="5 6">
    <name type="scientific">Variovorax defluvii</name>
    <dbReference type="NCBI Taxonomy" id="913761"/>
    <lineage>
        <taxon>Bacteria</taxon>
        <taxon>Pseudomonadati</taxon>
        <taxon>Pseudomonadota</taxon>
        <taxon>Betaproteobacteria</taxon>
        <taxon>Burkholderiales</taxon>
        <taxon>Comamonadaceae</taxon>
        <taxon>Variovorax</taxon>
    </lineage>
</organism>
<dbReference type="PANTHER" id="PTHR43119">
    <property type="entry name" value="ABC TRANSPORT PROTEIN ATP-BINDING COMPONENT-RELATED"/>
    <property type="match status" value="1"/>
</dbReference>